<organism evidence="1 2">
    <name type="scientific">Helianthus annuus</name>
    <name type="common">Common sunflower</name>
    <dbReference type="NCBI Taxonomy" id="4232"/>
    <lineage>
        <taxon>Eukaryota</taxon>
        <taxon>Viridiplantae</taxon>
        <taxon>Streptophyta</taxon>
        <taxon>Embryophyta</taxon>
        <taxon>Tracheophyta</taxon>
        <taxon>Spermatophyta</taxon>
        <taxon>Magnoliopsida</taxon>
        <taxon>eudicotyledons</taxon>
        <taxon>Gunneridae</taxon>
        <taxon>Pentapetalae</taxon>
        <taxon>asterids</taxon>
        <taxon>campanulids</taxon>
        <taxon>Asterales</taxon>
        <taxon>Asteraceae</taxon>
        <taxon>Asteroideae</taxon>
        <taxon>Heliantheae alliance</taxon>
        <taxon>Heliantheae</taxon>
        <taxon>Helianthus</taxon>
    </lineage>
</organism>
<dbReference type="InParanoid" id="A0A251SN99"/>
<dbReference type="EMBL" id="CM007902">
    <property type="protein sequence ID" value="OTG00335.1"/>
    <property type="molecule type" value="Genomic_DNA"/>
</dbReference>
<accession>A0A251SN99</accession>
<gene>
    <name evidence="1" type="ORF">HannXRQ_Chr13g0389831</name>
</gene>
<keyword evidence="2" id="KW-1185">Reference proteome</keyword>
<protein>
    <submittedName>
        <fullName evidence="1">Uncharacterized protein</fullName>
    </submittedName>
</protein>
<proteinExistence type="predicted"/>
<dbReference type="AlphaFoldDB" id="A0A251SN99"/>
<evidence type="ECO:0000313" key="2">
    <source>
        <dbReference type="Proteomes" id="UP000215914"/>
    </source>
</evidence>
<dbReference type="Proteomes" id="UP000215914">
    <property type="component" value="Chromosome 13"/>
</dbReference>
<evidence type="ECO:0000313" key="1">
    <source>
        <dbReference type="EMBL" id="OTG00335.1"/>
    </source>
</evidence>
<reference evidence="2" key="1">
    <citation type="journal article" date="2017" name="Nature">
        <title>The sunflower genome provides insights into oil metabolism, flowering and Asterid evolution.</title>
        <authorList>
            <person name="Badouin H."/>
            <person name="Gouzy J."/>
            <person name="Grassa C.J."/>
            <person name="Murat F."/>
            <person name="Staton S.E."/>
            <person name="Cottret L."/>
            <person name="Lelandais-Briere C."/>
            <person name="Owens G.L."/>
            <person name="Carrere S."/>
            <person name="Mayjonade B."/>
            <person name="Legrand L."/>
            <person name="Gill N."/>
            <person name="Kane N.C."/>
            <person name="Bowers J.E."/>
            <person name="Hubner S."/>
            <person name="Bellec A."/>
            <person name="Berard A."/>
            <person name="Berges H."/>
            <person name="Blanchet N."/>
            <person name="Boniface M.C."/>
            <person name="Brunel D."/>
            <person name="Catrice O."/>
            <person name="Chaidir N."/>
            <person name="Claudel C."/>
            <person name="Donnadieu C."/>
            <person name="Faraut T."/>
            <person name="Fievet G."/>
            <person name="Helmstetter N."/>
            <person name="King M."/>
            <person name="Knapp S.J."/>
            <person name="Lai Z."/>
            <person name="Le Paslier M.C."/>
            <person name="Lippi Y."/>
            <person name="Lorenzon L."/>
            <person name="Mandel J.R."/>
            <person name="Marage G."/>
            <person name="Marchand G."/>
            <person name="Marquand E."/>
            <person name="Bret-Mestries E."/>
            <person name="Morien E."/>
            <person name="Nambeesan S."/>
            <person name="Nguyen T."/>
            <person name="Pegot-Espagnet P."/>
            <person name="Pouilly N."/>
            <person name="Raftis F."/>
            <person name="Sallet E."/>
            <person name="Schiex T."/>
            <person name="Thomas J."/>
            <person name="Vandecasteele C."/>
            <person name="Vares D."/>
            <person name="Vear F."/>
            <person name="Vautrin S."/>
            <person name="Crespi M."/>
            <person name="Mangin B."/>
            <person name="Burke J.M."/>
            <person name="Salse J."/>
            <person name="Munos S."/>
            <person name="Vincourt P."/>
            <person name="Rieseberg L.H."/>
            <person name="Langlade N.B."/>
        </authorList>
    </citation>
    <scope>NUCLEOTIDE SEQUENCE [LARGE SCALE GENOMIC DNA]</scope>
    <source>
        <strain evidence="2">cv. SF193</strain>
    </source>
</reference>
<name>A0A251SN99_HELAN</name>
<sequence length="119" mass="13831">MLTFFINYRRFYAFEYISDYFQGDDYPVPPPSWKAGIRPCACGSWWFGCYCANGQMHCYSGLFFRICYAIAKHFRVIVTNIQLDWMDQLGMTSLAKVLKVSCLSSILFRGLLLCVFNIV</sequence>